<dbReference type="EMBL" id="ACVC01000149">
    <property type="protein sequence ID" value="EFO63037.1"/>
    <property type="molecule type" value="Genomic_DNA"/>
</dbReference>
<comment type="caution">
    <text evidence="2">The sequence shown here is derived from an EMBL/GenBank/DDBJ whole genome shotgun (WGS) entry which is preliminary data.</text>
</comment>
<feature type="non-terminal residue" evidence="2">
    <location>
        <position position="1"/>
    </location>
</feature>
<evidence type="ECO:0000256" key="1">
    <source>
        <dbReference type="SAM" id="MobiDB-lite"/>
    </source>
</evidence>
<sequence length="272" mass="30164">STSFAENNPISLHSIIANMQLYIARITKTKDVNLTLPELGALEEKILAIHKTGLIQLLSDSISTMQRINYKFPSKFLGLVAATCISLQQRTTLLKELCTFLSKAQPHLMACCTATVAARTSKPSTLLPSNPDISVVITSTSIQPKLCFQQSSDDTTVPDFCGNGEEDTGPQRSNSTKEALEDASQTKEPEFCNLLGSSIPWNLLHYRYSTSLTLEQNIFQYIRQTCTLNARITRSHHYKYASKYSVADESVNKKSDECFEKSSTPHPSTSVE</sequence>
<evidence type="ECO:0000313" key="2">
    <source>
        <dbReference type="EMBL" id="EFO63037.1"/>
    </source>
</evidence>
<dbReference type="AlphaFoldDB" id="E1F3D5"/>
<proteinExistence type="predicted"/>
<gene>
    <name evidence="2" type="ORF">GLP15_4548</name>
</gene>
<feature type="compositionally biased region" description="Basic and acidic residues" evidence="1">
    <location>
        <begin position="250"/>
        <end position="260"/>
    </location>
</feature>
<dbReference type="VEuPathDB" id="GiardiaDB:GLP15_4548"/>
<organism evidence="2 3">
    <name type="scientific">Giardia intestinalis (strain P15)</name>
    <name type="common">Giardia lamblia</name>
    <dbReference type="NCBI Taxonomy" id="658858"/>
    <lineage>
        <taxon>Eukaryota</taxon>
        <taxon>Metamonada</taxon>
        <taxon>Diplomonadida</taxon>
        <taxon>Hexamitidae</taxon>
        <taxon>Giardiinae</taxon>
        <taxon>Giardia</taxon>
    </lineage>
</organism>
<dbReference type="Proteomes" id="UP000008974">
    <property type="component" value="Unassembled WGS sequence"/>
</dbReference>
<evidence type="ECO:0000313" key="3">
    <source>
        <dbReference type="Proteomes" id="UP000008974"/>
    </source>
</evidence>
<feature type="compositionally biased region" description="Polar residues" evidence="1">
    <location>
        <begin position="261"/>
        <end position="272"/>
    </location>
</feature>
<accession>E1F3D5</accession>
<reference evidence="2 3" key="1">
    <citation type="journal article" date="2010" name="BMC Genomics">
        <title>Genome analysis and comparative genomics of a Giardia intestinalis assemblage E isolate.</title>
        <authorList>
            <person name="Jerlstrom-Hultqvist J."/>
            <person name="Franzen O."/>
            <person name="Ankarklev J."/>
            <person name="Xu F."/>
            <person name="Nohynkova E."/>
            <person name="Andersson J.O."/>
            <person name="Svard S.G."/>
            <person name="Andersson B."/>
        </authorList>
    </citation>
    <scope>NUCLEOTIDE SEQUENCE [LARGE SCALE GENOMIC DNA]</scope>
    <source>
        <strain evidence="2 3">P15</strain>
    </source>
</reference>
<feature type="region of interest" description="Disordered" evidence="1">
    <location>
        <begin position="159"/>
        <end position="185"/>
    </location>
</feature>
<name>E1F3D5_GIAIA</name>
<feature type="region of interest" description="Disordered" evidence="1">
    <location>
        <begin position="248"/>
        <end position="272"/>
    </location>
</feature>
<protein>
    <submittedName>
        <fullName evidence="2">Uncharacterized protein</fullName>
    </submittedName>
</protein>